<dbReference type="EMBL" id="SOZI01000010">
    <property type="protein sequence ID" value="TNY23512.1"/>
    <property type="molecule type" value="Genomic_DNA"/>
</dbReference>
<feature type="chain" id="PRO_5022820544" evidence="2">
    <location>
        <begin position="21"/>
        <end position="253"/>
    </location>
</feature>
<evidence type="ECO:0000313" key="4">
    <source>
        <dbReference type="Proteomes" id="UP000311382"/>
    </source>
</evidence>
<name>A0A5C5G559_9BASI</name>
<keyword evidence="2" id="KW-0732">Signal</keyword>
<feature type="signal peptide" evidence="2">
    <location>
        <begin position="1"/>
        <end position="20"/>
    </location>
</feature>
<sequence>MLRLASAVVALAALTSLAHAQTATEINTEQQTLATIIPGTCATQCQTWLSTLAGCPGPTDDATYSACVCDATFVSNFDACAGCIATELATDDAANAATASTAPGDLSGYCSSVGTIVSTTSSDPLSTSTDPLSTETSSTSTDLTSTSTSSVVPVTGISTTSTSRTYTVSIPSITTPSVTVSSSSSVSLASGESPTSTDNIVTLKLTADGQPFPTQSKSSSAFVNAAANARGSSFSMGATLVALAAVAGAMMLA</sequence>
<accession>A0A5C5G559</accession>
<gene>
    <name evidence="3" type="ORF">DMC30DRAFT_414033</name>
</gene>
<feature type="region of interest" description="Disordered" evidence="1">
    <location>
        <begin position="120"/>
        <end position="148"/>
    </location>
</feature>
<dbReference type="AlphaFoldDB" id="A0A5C5G559"/>
<comment type="caution">
    <text evidence="3">The sequence shown here is derived from an EMBL/GenBank/DDBJ whole genome shotgun (WGS) entry which is preliminary data.</text>
</comment>
<reference evidence="3 4" key="1">
    <citation type="submission" date="2019-03" db="EMBL/GenBank/DDBJ databases">
        <title>Rhodosporidium diobovatum UCD-FST 08-225 genome sequencing, assembly, and annotation.</title>
        <authorList>
            <person name="Fakankun I.U."/>
            <person name="Fristensky B."/>
            <person name="Levin D.B."/>
        </authorList>
    </citation>
    <scope>NUCLEOTIDE SEQUENCE [LARGE SCALE GENOMIC DNA]</scope>
    <source>
        <strain evidence="3 4">UCD-FST 08-225</strain>
    </source>
</reference>
<proteinExistence type="predicted"/>
<evidence type="ECO:0000256" key="1">
    <source>
        <dbReference type="SAM" id="MobiDB-lite"/>
    </source>
</evidence>
<dbReference type="OrthoDB" id="2529965at2759"/>
<dbReference type="Proteomes" id="UP000311382">
    <property type="component" value="Unassembled WGS sequence"/>
</dbReference>
<evidence type="ECO:0000256" key="2">
    <source>
        <dbReference type="SAM" id="SignalP"/>
    </source>
</evidence>
<organism evidence="3 4">
    <name type="scientific">Rhodotorula diobovata</name>
    <dbReference type="NCBI Taxonomy" id="5288"/>
    <lineage>
        <taxon>Eukaryota</taxon>
        <taxon>Fungi</taxon>
        <taxon>Dikarya</taxon>
        <taxon>Basidiomycota</taxon>
        <taxon>Pucciniomycotina</taxon>
        <taxon>Microbotryomycetes</taxon>
        <taxon>Sporidiobolales</taxon>
        <taxon>Sporidiobolaceae</taxon>
        <taxon>Rhodotorula</taxon>
    </lineage>
</organism>
<keyword evidence="4" id="KW-1185">Reference proteome</keyword>
<evidence type="ECO:0000313" key="3">
    <source>
        <dbReference type="EMBL" id="TNY23512.1"/>
    </source>
</evidence>
<protein>
    <submittedName>
        <fullName evidence="3">Proteophosphoglycan ppg4</fullName>
    </submittedName>
</protein>